<evidence type="ECO:0000256" key="2">
    <source>
        <dbReference type="ARBA" id="ARBA00022737"/>
    </source>
</evidence>
<dbReference type="InterPro" id="IPR045877">
    <property type="entry name" value="ZFP36-like"/>
</dbReference>
<dbReference type="PANTHER" id="PTHR12547:SF18">
    <property type="entry name" value="PROTEIN TIS11"/>
    <property type="match status" value="1"/>
</dbReference>
<gene>
    <name evidence="8" type="ORF">Cvel_18958</name>
</gene>
<dbReference type="PANTHER" id="PTHR12547">
    <property type="entry name" value="CCCH ZINC FINGER/TIS11-RELATED"/>
    <property type="match status" value="1"/>
</dbReference>
<feature type="compositionally biased region" description="Basic and acidic residues" evidence="6">
    <location>
        <begin position="483"/>
        <end position="497"/>
    </location>
</feature>
<keyword evidence="3 5" id="KW-0863">Zinc-finger</keyword>
<feature type="compositionally biased region" description="Basic and acidic residues" evidence="6">
    <location>
        <begin position="1013"/>
        <end position="1028"/>
    </location>
</feature>
<feature type="zinc finger region" description="C3H1-type" evidence="5">
    <location>
        <begin position="68"/>
        <end position="97"/>
    </location>
</feature>
<proteinExistence type="predicted"/>
<dbReference type="SUPFAM" id="SSF90229">
    <property type="entry name" value="CCCH zinc finger"/>
    <property type="match status" value="1"/>
</dbReference>
<dbReference type="GO" id="GO:0003729">
    <property type="term" value="F:mRNA binding"/>
    <property type="evidence" value="ECO:0007669"/>
    <property type="project" value="InterPro"/>
</dbReference>
<dbReference type="Pfam" id="PF00642">
    <property type="entry name" value="zf-CCCH"/>
    <property type="match status" value="1"/>
</dbReference>
<feature type="domain" description="C3H1-type" evidence="7">
    <location>
        <begin position="1"/>
        <end position="23"/>
    </location>
</feature>
<feature type="region of interest" description="Disordered" evidence="6">
    <location>
        <begin position="989"/>
        <end position="1047"/>
    </location>
</feature>
<dbReference type="Gene3D" id="4.10.1000.10">
    <property type="entry name" value="Zinc finger, CCCH-type"/>
    <property type="match status" value="3"/>
</dbReference>
<feature type="zinc finger region" description="C3H1-type" evidence="5">
    <location>
        <begin position="31"/>
        <end position="59"/>
    </location>
</feature>
<feature type="domain" description="C3H1-type" evidence="7">
    <location>
        <begin position="31"/>
        <end position="59"/>
    </location>
</feature>
<dbReference type="GO" id="GO:0008270">
    <property type="term" value="F:zinc ion binding"/>
    <property type="evidence" value="ECO:0007669"/>
    <property type="project" value="UniProtKB-KW"/>
</dbReference>
<evidence type="ECO:0000256" key="6">
    <source>
        <dbReference type="SAM" id="MobiDB-lite"/>
    </source>
</evidence>
<dbReference type="InterPro" id="IPR000571">
    <property type="entry name" value="Znf_CCCH"/>
</dbReference>
<evidence type="ECO:0000256" key="1">
    <source>
        <dbReference type="ARBA" id="ARBA00022723"/>
    </source>
</evidence>
<keyword evidence="2" id="KW-0677">Repeat</keyword>
<keyword evidence="1 5" id="KW-0479">Metal-binding</keyword>
<feature type="compositionally biased region" description="Low complexity" evidence="6">
    <location>
        <begin position="835"/>
        <end position="846"/>
    </location>
</feature>
<dbReference type="AlphaFoldDB" id="A0A0G4FVH7"/>
<keyword evidence="4 5" id="KW-0862">Zinc</keyword>
<feature type="compositionally biased region" description="Basic and acidic residues" evidence="6">
    <location>
        <begin position="112"/>
        <end position="121"/>
    </location>
</feature>
<feature type="zinc finger region" description="C3H1-type" evidence="5">
    <location>
        <begin position="1"/>
        <end position="23"/>
    </location>
</feature>
<dbReference type="InterPro" id="IPR036855">
    <property type="entry name" value="Znf_CCCH_sf"/>
</dbReference>
<feature type="compositionally biased region" description="Basic and acidic residues" evidence="6">
    <location>
        <begin position="357"/>
        <end position="378"/>
    </location>
</feature>
<feature type="compositionally biased region" description="Polar residues" evidence="6">
    <location>
        <begin position="514"/>
        <end position="526"/>
    </location>
</feature>
<evidence type="ECO:0000259" key="7">
    <source>
        <dbReference type="PROSITE" id="PS50103"/>
    </source>
</evidence>
<evidence type="ECO:0000256" key="4">
    <source>
        <dbReference type="ARBA" id="ARBA00022833"/>
    </source>
</evidence>
<feature type="region of interest" description="Disordered" evidence="6">
    <location>
        <begin position="95"/>
        <end position="607"/>
    </location>
</feature>
<feature type="compositionally biased region" description="Gly residues" evidence="6">
    <location>
        <begin position="896"/>
        <end position="916"/>
    </location>
</feature>
<accession>A0A0G4FVH7</accession>
<feature type="compositionally biased region" description="Basic and acidic residues" evidence="6">
    <location>
        <begin position="627"/>
        <end position="640"/>
    </location>
</feature>
<sequence>MCPYMQKGFCKRGAKCTFAHNPNELRQRPNLAKTRLCEAFMEGSCPKSKEECQFAHGEADLRCTEDVWKTAICQKWLKGECPKQSNPSECRWAHGEDDLRAKPSKQKPLNRRQGESPERTTNEGVSVAGEVAEEEGDKTSCPQEKGKENGSNSHSSNGPLGAQGGRSGSTLDASVSSMTTHTRPLPVDSTPPSHSPHQNRRISMESRESGVAQPQSNERGVERRSSVSLKGKGVKRFQNLDQERPAALPYTEREREAQSPPRTSALTNDPPLLSPPKEPTNHVGNLSQSQLAREYPPLALHQTASEEDGTSLSYKRQWPANLRLQIDVRPTAGETAGEHKRREANTIPPPHSTTHSKRGEEERAARTHQRQQREKEAEGGGCTSPGSPSTKNRGFGSNHPIQQGGDCSPFPPHMSASAATASRRHYACFAGPPSPSPLPSPSKSAPPQKCDNASSPPSEWGREREDDDPTDAPLAASSISGLSREREREHAGFRDGGEVDQGFPNFLDRDRYSQAHQSGSPANTHRSLGPQGPSMSPVSCLPPPAPPQSPCSPLPSHSETWSPSPRHSPAASMLNPPFNSPATTRKGRDPFFFRDASRSPGPSPFSFNATAAARLELFVDATAATGEDERGLEKDKRPGGEETSTQQEANFRLRPPAPPPSPLEGGYPSGNPPALSPFMRSGGLSPSECLSPSQRLGAYFSPSPSPAPSPLDSPTGIKAANPGALVLRLPGSTLGIGRPPPPHAQPHPDNHPLSLNFLPPRQTTEFRRVNDRGDREPGEGGNASMAFRRDARTEETSNELTRKTSTADTELLNLALAAPCTVLEADVEIADGPNSAAAAAARASSSTPSPGGCPQISVSAPEAHSLPVASSAKPESAPRVEDRPTFQDTLLEFDGSGEGLKPSGGGGGGGGGGGARRLGSQGLSVRTHDLAPGSPTGVGPRRCTATATATAGGAFLEPMSASSPLRERLGSDDVVVPKDAPEGFHRLIQHAGEKVYSPFQASPREGGVGKTMSEWEERDKESESEQKAEGSLSSLNGEGAKAVSPRS</sequence>
<dbReference type="PROSITE" id="PS50103">
    <property type="entry name" value="ZF_C3H1"/>
    <property type="match status" value="3"/>
</dbReference>
<feature type="region of interest" description="Disordered" evidence="6">
    <location>
        <begin position="622"/>
        <end position="808"/>
    </location>
</feature>
<dbReference type="EMBL" id="CDMZ01000665">
    <property type="protein sequence ID" value="CEM19093.1"/>
    <property type="molecule type" value="Genomic_DNA"/>
</dbReference>
<feature type="compositionally biased region" description="Basic and acidic residues" evidence="6">
    <location>
        <begin position="586"/>
        <end position="597"/>
    </location>
</feature>
<dbReference type="SMART" id="SM00356">
    <property type="entry name" value="ZnF_C3H1"/>
    <property type="match status" value="3"/>
</dbReference>
<feature type="compositionally biased region" description="Polar residues" evidence="6">
    <location>
        <begin position="149"/>
        <end position="158"/>
    </location>
</feature>
<evidence type="ECO:0000256" key="3">
    <source>
        <dbReference type="ARBA" id="ARBA00022771"/>
    </source>
</evidence>
<name>A0A0G4FVH7_9ALVE</name>
<feature type="region of interest" description="Disordered" evidence="6">
    <location>
        <begin position="833"/>
        <end position="943"/>
    </location>
</feature>
<reference evidence="8" key="1">
    <citation type="submission" date="2014-11" db="EMBL/GenBank/DDBJ databases">
        <authorList>
            <person name="Otto D Thomas"/>
            <person name="Naeem Raeece"/>
        </authorList>
    </citation>
    <scope>NUCLEOTIDE SEQUENCE</scope>
</reference>
<feature type="domain" description="C3H1-type" evidence="7">
    <location>
        <begin position="68"/>
        <end position="97"/>
    </location>
</feature>
<evidence type="ECO:0000313" key="8">
    <source>
        <dbReference type="EMBL" id="CEM19093.1"/>
    </source>
</evidence>
<feature type="compositionally biased region" description="Polar residues" evidence="6">
    <location>
        <begin position="168"/>
        <end position="182"/>
    </location>
</feature>
<organism evidence="8">
    <name type="scientific">Chromera velia CCMP2878</name>
    <dbReference type="NCBI Taxonomy" id="1169474"/>
    <lineage>
        <taxon>Eukaryota</taxon>
        <taxon>Sar</taxon>
        <taxon>Alveolata</taxon>
        <taxon>Colpodellida</taxon>
        <taxon>Chromeraceae</taxon>
        <taxon>Chromera</taxon>
    </lineage>
</organism>
<dbReference type="VEuPathDB" id="CryptoDB:Cvel_18958"/>
<protein>
    <recommendedName>
        <fullName evidence="7">C3H1-type domain-containing protein</fullName>
    </recommendedName>
</protein>
<feature type="compositionally biased region" description="Pro residues" evidence="6">
    <location>
        <begin position="540"/>
        <end position="553"/>
    </location>
</feature>
<feature type="compositionally biased region" description="Basic and acidic residues" evidence="6">
    <location>
        <begin position="876"/>
        <end position="885"/>
    </location>
</feature>
<feature type="compositionally biased region" description="Basic and acidic residues" evidence="6">
    <location>
        <begin position="764"/>
        <end position="778"/>
    </location>
</feature>
<evidence type="ECO:0000256" key="5">
    <source>
        <dbReference type="PROSITE-ProRule" id="PRU00723"/>
    </source>
</evidence>
<feature type="compositionally biased region" description="Polar residues" evidence="6">
    <location>
        <begin position="282"/>
        <end position="291"/>
    </location>
</feature>